<evidence type="ECO:0000313" key="2">
    <source>
        <dbReference type="Proteomes" id="UP001177023"/>
    </source>
</evidence>
<organism evidence="1 2">
    <name type="scientific">Mesorhabditis spiculigera</name>
    <dbReference type="NCBI Taxonomy" id="96644"/>
    <lineage>
        <taxon>Eukaryota</taxon>
        <taxon>Metazoa</taxon>
        <taxon>Ecdysozoa</taxon>
        <taxon>Nematoda</taxon>
        <taxon>Chromadorea</taxon>
        <taxon>Rhabditida</taxon>
        <taxon>Rhabditina</taxon>
        <taxon>Rhabditomorpha</taxon>
        <taxon>Rhabditoidea</taxon>
        <taxon>Rhabditidae</taxon>
        <taxon>Mesorhabditinae</taxon>
        <taxon>Mesorhabditis</taxon>
    </lineage>
</organism>
<reference evidence="1" key="1">
    <citation type="submission" date="2023-06" db="EMBL/GenBank/DDBJ databases">
        <authorList>
            <person name="Delattre M."/>
        </authorList>
    </citation>
    <scope>NUCLEOTIDE SEQUENCE</scope>
    <source>
        <strain evidence="1">AF72</strain>
    </source>
</reference>
<sequence>MKFLDIFSHSLDSLGKQEVFGIGEDYNLYFLDDAAYAPKLISQVTAKLAPVDYVAAVTNPDKPVLSISSQDKFNQSVVTINYGTTADIATKQYQINSGVWTDYTGEIVITQSGNVTIQARSADSNGNMSEVGELTITSDPIVITAGHPKIDKIAADEFKISADATGTVKVQVRVDGAAWQGFNTANNLLLTPGNHTIEVRLLNDRDQELINKTFDVTADNPAPVVVGKPVVTQKGLSNLYGLDIEVSYDASEGEALYSIDGGEWIATTGSFSVSNAAHTIRAKVVTTDGKESEITEFVTTVSQPKITVNADQVSIDLGINTNDVTVHYKDSNNQWVEYTGPVSYGPGTHNIEIEVRDNTGTPVFNGGPYTVKVIDPNAGNPGGGGTTPTPNPGTGDPIGEEDVDFTVNSGGISSRFEGADLSTIIIDNTNPYQSINSVSRALIEDSRGNGKGYQYSLDVTDFVSDPMQDNSTNSQSLVVSIPANSLSVDVLNTKTITGPAAELSNVGKHVFTGTGPEMLATARAFEGMGYVEIPLNFTLSIPDRVKIISSGSGSKFVPGESTGLMAGIYKSRFTFTLSSGI</sequence>
<comment type="caution">
    <text evidence="1">The sequence shown here is derived from an EMBL/GenBank/DDBJ whole genome shotgun (WGS) entry which is preliminary data.</text>
</comment>
<keyword evidence="2" id="KW-1185">Reference proteome</keyword>
<accession>A0AA36CM14</accession>
<name>A0AA36CM14_9BILA</name>
<dbReference type="AlphaFoldDB" id="A0AA36CM14"/>
<protein>
    <submittedName>
        <fullName evidence="1">Uncharacterized protein</fullName>
    </submittedName>
</protein>
<dbReference type="EMBL" id="CATQJA010002554">
    <property type="protein sequence ID" value="CAJ0571304.1"/>
    <property type="molecule type" value="Genomic_DNA"/>
</dbReference>
<proteinExistence type="predicted"/>
<feature type="non-terminal residue" evidence="1">
    <location>
        <position position="581"/>
    </location>
</feature>
<evidence type="ECO:0000313" key="1">
    <source>
        <dbReference type="EMBL" id="CAJ0571304.1"/>
    </source>
</evidence>
<dbReference type="NCBIfam" id="NF047446">
    <property type="entry name" value="barrel_OmpL47"/>
    <property type="match status" value="1"/>
</dbReference>
<dbReference type="InterPro" id="IPR058094">
    <property type="entry name" value="Ig-like_OmpL47-like"/>
</dbReference>
<gene>
    <name evidence="1" type="ORF">MSPICULIGERA_LOCUS9716</name>
</gene>
<dbReference type="Proteomes" id="UP001177023">
    <property type="component" value="Unassembled WGS sequence"/>
</dbReference>